<dbReference type="Proteomes" id="UP000184611">
    <property type="component" value="Unassembled WGS sequence"/>
</dbReference>
<accession>A0A1M7ZXK6</accession>
<dbReference type="AlphaFoldDB" id="A0A1M7ZXK6"/>
<name>A0A1M7ZXK6_9FLAO</name>
<dbReference type="EMBL" id="FRYK01000003">
    <property type="protein sequence ID" value="SHO73602.1"/>
    <property type="molecule type" value="Genomic_DNA"/>
</dbReference>
<organism evidence="1 2">
    <name type="scientific">Flavobacterium cucumis</name>
    <dbReference type="NCBI Taxonomy" id="416016"/>
    <lineage>
        <taxon>Bacteria</taxon>
        <taxon>Pseudomonadati</taxon>
        <taxon>Bacteroidota</taxon>
        <taxon>Flavobacteriia</taxon>
        <taxon>Flavobacteriales</taxon>
        <taxon>Flavobacteriaceae</taxon>
        <taxon>Flavobacterium</taxon>
    </lineage>
</organism>
<reference evidence="2" key="1">
    <citation type="submission" date="2016-12" db="EMBL/GenBank/DDBJ databases">
        <authorList>
            <person name="Varghese N."/>
            <person name="Submissions S."/>
        </authorList>
    </citation>
    <scope>NUCLEOTIDE SEQUENCE [LARGE SCALE GENOMIC DNA]</scope>
    <source>
        <strain evidence="2">DSM 18830</strain>
    </source>
</reference>
<dbReference type="RefSeq" id="WP_073583871.1">
    <property type="nucleotide sequence ID" value="NZ_CBCSEA010000005.1"/>
</dbReference>
<keyword evidence="2" id="KW-1185">Reference proteome</keyword>
<protein>
    <submittedName>
        <fullName evidence="1">Uncharacterized protein</fullName>
    </submittedName>
</protein>
<dbReference type="OrthoDB" id="1358222at2"/>
<dbReference type="STRING" id="416016.SAMN05443547_1964"/>
<gene>
    <name evidence="1" type="ORF">SAMN05443547_1964</name>
</gene>
<evidence type="ECO:0000313" key="2">
    <source>
        <dbReference type="Proteomes" id="UP000184611"/>
    </source>
</evidence>
<evidence type="ECO:0000313" key="1">
    <source>
        <dbReference type="EMBL" id="SHO73602.1"/>
    </source>
</evidence>
<sequence length="129" mass="14995">MKRVAHYIVTALTIFVFGYLLLHSNDTSAISQPIKKESTKEISLHFSQGKIDFNQEGIQKESISLKTSQNYSGSTEIARKQIPSFLLPTSFVQLEIFNKNSFEVFFVKKNLLHLFLNTSRIIFPFHYFW</sequence>
<proteinExistence type="predicted"/>